<gene>
    <name evidence="2" type="ordered locus">Pput_3404</name>
</gene>
<reference evidence="2" key="1">
    <citation type="submission" date="2007-05" db="EMBL/GenBank/DDBJ databases">
        <title>Complete sequence of Pseudomonas putida F1.</title>
        <authorList>
            <consortium name="US DOE Joint Genome Institute"/>
            <person name="Copeland A."/>
            <person name="Lucas S."/>
            <person name="Lapidus A."/>
            <person name="Barry K."/>
            <person name="Detter J.C."/>
            <person name="Glavina del Rio T."/>
            <person name="Hammon N."/>
            <person name="Israni S."/>
            <person name="Dalin E."/>
            <person name="Tice H."/>
            <person name="Pitluck S."/>
            <person name="Chain P."/>
            <person name="Malfatti S."/>
            <person name="Shin M."/>
            <person name="Vergez L."/>
            <person name="Schmutz J."/>
            <person name="Larimer F."/>
            <person name="Land M."/>
            <person name="Hauser L."/>
            <person name="Kyrpides N."/>
            <person name="Lykidis A."/>
            <person name="Parales R."/>
            <person name="Richardson P."/>
        </authorList>
    </citation>
    <scope>NUCLEOTIDE SEQUENCE [LARGE SCALE GENOMIC DNA]</scope>
    <source>
        <strain evidence="2">F1</strain>
    </source>
</reference>
<proteinExistence type="predicted"/>
<dbReference type="KEGG" id="ppf:Pput_3404"/>
<dbReference type="HOGENOM" id="CLU_2587077_0_0_6"/>
<protein>
    <submittedName>
        <fullName evidence="2">Uncharacterized protein</fullName>
    </submittedName>
</protein>
<sequence>MRLATEDHQMSGMSISGQIMIQEPSSSGFSAHVYPTRLDAAIQLLRVMIRRAPDEQQAMSQIENAVAELISEERHDLDMEMATERRRRGEEP</sequence>
<dbReference type="AlphaFoldDB" id="A5W5X0"/>
<accession>A5W5X0</accession>
<feature type="region of interest" description="Disordered" evidence="1">
    <location>
        <begin position="73"/>
        <end position="92"/>
    </location>
</feature>
<evidence type="ECO:0000256" key="1">
    <source>
        <dbReference type="SAM" id="MobiDB-lite"/>
    </source>
</evidence>
<name>A5W5X0_PSEP1</name>
<dbReference type="EMBL" id="CP000712">
    <property type="protein sequence ID" value="ABQ79530.1"/>
    <property type="molecule type" value="Genomic_DNA"/>
</dbReference>
<evidence type="ECO:0000313" key="2">
    <source>
        <dbReference type="EMBL" id="ABQ79530.1"/>
    </source>
</evidence>
<organism evidence="2">
    <name type="scientific">Pseudomonas putida (strain ATCC 700007 / DSM 6899 / JCM 31910 / BCRC 17059 / LMG 24140 / F1)</name>
    <dbReference type="NCBI Taxonomy" id="351746"/>
    <lineage>
        <taxon>Bacteria</taxon>
        <taxon>Pseudomonadati</taxon>
        <taxon>Pseudomonadota</taxon>
        <taxon>Gammaproteobacteria</taxon>
        <taxon>Pseudomonadales</taxon>
        <taxon>Pseudomonadaceae</taxon>
        <taxon>Pseudomonas</taxon>
    </lineage>
</organism>